<dbReference type="Proteomes" id="UP000554482">
    <property type="component" value="Unassembled WGS sequence"/>
</dbReference>
<name>A0A7J6WZM7_THATH</name>
<dbReference type="EMBL" id="JABWDY010008779">
    <property type="protein sequence ID" value="KAF5201930.1"/>
    <property type="molecule type" value="Genomic_DNA"/>
</dbReference>
<organism evidence="1 2">
    <name type="scientific">Thalictrum thalictroides</name>
    <name type="common">Rue-anemone</name>
    <name type="synonym">Anemone thalictroides</name>
    <dbReference type="NCBI Taxonomy" id="46969"/>
    <lineage>
        <taxon>Eukaryota</taxon>
        <taxon>Viridiplantae</taxon>
        <taxon>Streptophyta</taxon>
        <taxon>Embryophyta</taxon>
        <taxon>Tracheophyta</taxon>
        <taxon>Spermatophyta</taxon>
        <taxon>Magnoliopsida</taxon>
        <taxon>Ranunculales</taxon>
        <taxon>Ranunculaceae</taxon>
        <taxon>Thalictroideae</taxon>
        <taxon>Thalictrum</taxon>
    </lineage>
</organism>
<dbReference type="AlphaFoldDB" id="A0A7J6WZM7"/>
<protein>
    <submittedName>
        <fullName evidence="1">Calcium ion-binding protein</fullName>
    </submittedName>
</protein>
<dbReference type="OrthoDB" id="1868634at2759"/>
<accession>A0A7J6WZM7</accession>
<comment type="caution">
    <text evidence="1">The sequence shown here is derived from an EMBL/GenBank/DDBJ whole genome shotgun (WGS) entry which is preliminary data.</text>
</comment>
<evidence type="ECO:0000313" key="2">
    <source>
        <dbReference type="Proteomes" id="UP000554482"/>
    </source>
</evidence>
<dbReference type="PANTHER" id="PTHR37754:SF1">
    <property type="entry name" value="CALCIUM ION-BINDING PROTEIN"/>
    <property type="match status" value="1"/>
</dbReference>
<proteinExistence type="predicted"/>
<sequence length="153" mass="17676">MFGLPSVQMLNVLTDTLYKQFIEKDIHDFEEFHIAMLDIFITFNSALPGMHYDVPQRKDVEECFKEWNEKRERKIIEEFMVKCVHHSKLDDYTMIAGMATPPAAMALKRVGETVPQLSMIKVIPDVIFVPSATLLALISVKLTRRINLRKHIG</sequence>
<dbReference type="PANTHER" id="PTHR37754">
    <property type="entry name" value="CALCIUM ION-BINDING PROTEIN"/>
    <property type="match status" value="1"/>
</dbReference>
<keyword evidence="2" id="KW-1185">Reference proteome</keyword>
<gene>
    <name evidence="1" type="ORF">FRX31_008484</name>
</gene>
<evidence type="ECO:0000313" key="1">
    <source>
        <dbReference type="EMBL" id="KAF5201930.1"/>
    </source>
</evidence>
<reference evidence="1 2" key="1">
    <citation type="submission" date="2020-06" db="EMBL/GenBank/DDBJ databases">
        <title>Transcriptomic and genomic resources for Thalictrum thalictroides and T. hernandezii: Facilitating candidate gene discovery in an emerging model plant lineage.</title>
        <authorList>
            <person name="Arias T."/>
            <person name="Riano-Pachon D.M."/>
            <person name="Di Stilio V.S."/>
        </authorList>
    </citation>
    <scope>NUCLEOTIDE SEQUENCE [LARGE SCALE GENOMIC DNA]</scope>
    <source>
        <strain evidence="2">cv. WT478/WT964</strain>
        <tissue evidence="1">Leaves</tissue>
    </source>
</reference>